<keyword evidence="13" id="KW-1185">Reference proteome</keyword>
<dbReference type="GeneTree" id="ENSGT00950000183041"/>
<dbReference type="GO" id="GO:0071037">
    <property type="term" value="P:nuclear polyadenylation-dependent snRNA catabolic process"/>
    <property type="evidence" value="ECO:0007669"/>
    <property type="project" value="TreeGrafter"/>
</dbReference>
<dbReference type="GO" id="GO:0031499">
    <property type="term" value="C:TRAMP complex"/>
    <property type="evidence" value="ECO:0007669"/>
    <property type="project" value="TreeGrafter"/>
</dbReference>
<feature type="domain" description="CCHC-type" evidence="11">
    <location>
        <begin position="243"/>
        <end position="257"/>
    </location>
</feature>
<feature type="region of interest" description="Disordered" evidence="10">
    <location>
        <begin position="1"/>
        <end position="28"/>
    </location>
</feature>
<dbReference type="InterPro" id="IPR051644">
    <property type="entry name" value="TRAMP_AT-DNA-binding"/>
</dbReference>
<feature type="compositionally biased region" description="Basic residues" evidence="10">
    <location>
        <begin position="477"/>
        <end position="494"/>
    </location>
</feature>
<dbReference type="GO" id="GO:0071031">
    <property type="term" value="P:nuclear mRNA surveillance of mRNA 3'-end processing"/>
    <property type="evidence" value="ECO:0007669"/>
    <property type="project" value="TreeGrafter"/>
</dbReference>
<feature type="region of interest" description="Disordered" evidence="10">
    <location>
        <begin position="410"/>
        <end position="558"/>
    </location>
</feature>
<feature type="compositionally biased region" description="Basic residues" evidence="10">
    <location>
        <begin position="534"/>
        <end position="552"/>
    </location>
</feature>
<evidence type="ECO:0000256" key="5">
    <source>
        <dbReference type="ARBA" id="ARBA00022833"/>
    </source>
</evidence>
<dbReference type="AlphaFoldDB" id="G1NA34"/>
<comment type="subcellular location">
    <subcellularLocation>
        <location evidence="1">Nucleus</location>
        <location evidence="1">Nucleolus</location>
    </subcellularLocation>
</comment>
<sequence length="613" mass="69492">MFYESEDTEENDGYEDELYREDSSSEPSIDSEVEFHLYSQVHYSQNLAEIGSLEVSAEAEDVAEFTDQSPGVSAAPLEDKNIVEVHDSDGEISDDPEIIILSDTPEEDSVYKSKARKSTSPLAEGSDREVSRQGPRGKFTPVSSGPLAVQEVMVIDDSPNDEEESMISESENVESWMLLGCSADDKDKDIMLNLEGCGTPTGEGDADVDWSISNKDLEAQICNYASVRRTNVRYYTADKNVTCRNCGRPGHLSKNCPVPKKTPPCCLCAERGHLQNTCPARFCLNCCLPGHYFRECPEKSYWNKHCGRCDMKGHYADACPEIWRQYHLTTNPGPIKAARSHSERSAAAYCYNCSQKGHFGYECAEKRMRGSVFPASPFIHYYDNERDLKRRANRLKRKIAELQEAGLLPVQPETPWQEEKHGGHSCKKKPWEERSKRNKDEHRKKRKSSSQADKQRAKRHRSDVERGHEMEDDFPRGYHKQTSRGSKKHHKSVHQAHGSKEYGQQLLEAAKRKKKRKKQRDASPDINDNLFLIKQRRKRSKQKFFRGGKSLRRNPPAGTQMTTQVFQCPYCLCPEVFSADLNLCNASELSGLVKGILFRAQCPVLSRCLRAGG</sequence>
<dbReference type="InterPro" id="IPR036875">
    <property type="entry name" value="Znf_CCHC_sf"/>
</dbReference>
<dbReference type="SUPFAM" id="SSF57756">
    <property type="entry name" value="Retrovirus zinc finger-like domains"/>
    <property type="match status" value="2"/>
</dbReference>
<organism evidence="12 13">
    <name type="scientific">Meleagris gallopavo</name>
    <name type="common">Wild turkey</name>
    <dbReference type="NCBI Taxonomy" id="9103"/>
    <lineage>
        <taxon>Eukaryota</taxon>
        <taxon>Metazoa</taxon>
        <taxon>Chordata</taxon>
        <taxon>Craniata</taxon>
        <taxon>Vertebrata</taxon>
        <taxon>Euteleostomi</taxon>
        <taxon>Archelosauria</taxon>
        <taxon>Archosauria</taxon>
        <taxon>Dinosauria</taxon>
        <taxon>Saurischia</taxon>
        <taxon>Theropoda</taxon>
        <taxon>Coelurosauria</taxon>
        <taxon>Aves</taxon>
        <taxon>Neognathae</taxon>
        <taxon>Galloanserae</taxon>
        <taxon>Galliformes</taxon>
        <taxon>Phasianidae</taxon>
        <taxon>Meleagridinae</taxon>
        <taxon>Meleagris</taxon>
    </lineage>
</organism>
<evidence type="ECO:0000256" key="7">
    <source>
        <dbReference type="ARBA" id="ARBA00041190"/>
    </source>
</evidence>
<dbReference type="GO" id="GO:0003723">
    <property type="term" value="F:RNA binding"/>
    <property type="evidence" value="ECO:0007669"/>
    <property type="project" value="TreeGrafter"/>
</dbReference>
<dbReference type="Proteomes" id="UP000001645">
    <property type="component" value="Chromosome Z"/>
</dbReference>
<evidence type="ECO:0000256" key="1">
    <source>
        <dbReference type="ARBA" id="ARBA00004604"/>
    </source>
</evidence>
<keyword evidence="3" id="KW-0677">Repeat</keyword>
<evidence type="ECO:0000256" key="8">
    <source>
        <dbReference type="ARBA" id="ARBA00043023"/>
    </source>
</evidence>
<evidence type="ECO:0000259" key="11">
    <source>
        <dbReference type="PROSITE" id="PS50158"/>
    </source>
</evidence>
<evidence type="ECO:0000256" key="2">
    <source>
        <dbReference type="ARBA" id="ARBA00022723"/>
    </source>
</evidence>
<evidence type="ECO:0000256" key="6">
    <source>
        <dbReference type="ARBA" id="ARBA00023242"/>
    </source>
</evidence>
<dbReference type="SMART" id="SM00343">
    <property type="entry name" value="ZnF_C2HC"/>
    <property type="match status" value="5"/>
</dbReference>
<dbReference type="Pfam" id="PF00098">
    <property type="entry name" value="zf-CCHC"/>
    <property type="match status" value="1"/>
</dbReference>
<feature type="compositionally biased region" description="Basic and acidic residues" evidence="10">
    <location>
        <begin position="429"/>
        <end position="441"/>
    </location>
</feature>
<evidence type="ECO:0000256" key="4">
    <source>
        <dbReference type="ARBA" id="ARBA00022771"/>
    </source>
</evidence>
<dbReference type="GO" id="GO:0071039">
    <property type="term" value="P:nuclear polyadenylation-dependent CUT catabolic process"/>
    <property type="evidence" value="ECO:0007669"/>
    <property type="project" value="TreeGrafter"/>
</dbReference>
<dbReference type="OrthoDB" id="7608935at2759"/>
<reference evidence="12" key="2">
    <citation type="submission" date="2025-08" db="UniProtKB">
        <authorList>
            <consortium name="Ensembl"/>
        </authorList>
    </citation>
    <scope>IDENTIFICATION</scope>
</reference>
<dbReference type="GO" id="GO:0008270">
    <property type="term" value="F:zinc ion binding"/>
    <property type="evidence" value="ECO:0007669"/>
    <property type="project" value="UniProtKB-KW"/>
</dbReference>
<evidence type="ECO:0000256" key="10">
    <source>
        <dbReference type="SAM" id="MobiDB-lite"/>
    </source>
</evidence>
<feature type="region of interest" description="Disordered" evidence="10">
    <location>
        <begin position="102"/>
        <end position="145"/>
    </location>
</feature>
<dbReference type="PANTHER" id="PTHR46543:SF1">
    <property type="entry name" value="ZINC FINGER CCHC DOMAIN-CONTAINING PROTEIN 7"/>
    <property type="match status" value="1"/>
</dbReference>
<feature type="domain" description="CCHC-type" evidence="11">
    <location>
        <begin position="283"/>
        <end position="298"/>
    </location>
</feature>
<gene>
    <name evidence="12" type="primary">ZCCHC7</name>
</gene>
<dbReference type="FunFam" id="4.10.60.10:FF:000020">
    <property type="entry name" value="Zinc finger CCHC domain-containing protein 7"/>
    <property type="match status" value="1"/>
</dbReference>
<proteinExistence type="predicted"/>
<dbReference type="GO" id="GO:0005829">
    <property type="term" value="C:cytosol"/>
    <property type="evidence" value="ECO:0007669"/>
    <property type="project" value="Ensembl"/>
</dbReference>
<evidence type="ECO:0000313" key="12">
    <source>
        <dbReference type="Ensembl" id="ENSMGAP00000009344.3"/>
    </source>
</evidence>
<evidence type="ECO:0000256" key="3">
    <source>
        <dbReference type="ARBA" id="ARBA00022737"/>
    </source>
</evidence>
<protein>
    <recommendedName>
        <fullName evidence="7">Zinc finger CCHC domain-containing protein 7</fullName>
    </recommendedName>
    <alternativeName>
        <fullName evidence="8">TRAMP-like complex RNA-binding factor ZCCHC7</fullName>
    </alternativeName>
</protein>
<dbReference type="GO" id="GO:0071035">
    <property type="term" value="P:nuclear polyadenylation-dependent rRNA catabolic process"/>
    <property type="evidence" value="ECO:0007669"/>
    <property type="project" value="TreeGrafter"/>
</dbReference>
<dbReference type="GO" id="GO:0071036">
    <property type="term" value="P:nuclear polyadenylation-dependent snoRNA catabolic process"/>
    <property type="evidence" value="ECO:0007669"/>
    <property type="project" value="TreeGrafter"/>
</dbReference>
<dbReference type="PANTHER" id="PTHR46543">
    <property type="entry name" value="ZINC FINGER CCHC DOMAIN-CONTAINING PROTEIN 7"/>
    <property type="match status" value="1"/>
</dbReference>
<dbReference type="GO" id="GO:0005730">
    <property type="term" value="C:nucleolus"/>
    <property type="evidence" value="ECO:0007669"/>
    <property type="project" value="UniProtKB-SubCell"/>
</dbReference>
<evidence type="ECO:0000313" key="13">
    <source>
        <dbReference type="Proteomes" id="UP000001645"/>
    </source>
</evidence>
<dbReference type="HOGENOM" id="CLU_093196_0_0_1"/>
<dbReference type="Ensembl" id="ENSMGAT00000010163.3">
    <property type="protein sequence ID" value="ENSMGAP00000009344.3"/>
    <property type="gene ID" value="ENSMGAG00000016356.2"/>
</dbReference>
<keyword evidence="6" id="KW-0539">Nucleus</keyword>
<feature type="compositionally biased region" description="Basic and acidic residues" evidence="10">
    <location>
        <begin position="462"/>
        <end position="476"/>
    </location>
</feature>
<evidence type="ECO:0000256" key="9">
    <source>
        <dbReference type="PROSITE-ProRule" id="PRU00047"/>
    </source>
</evidence>
<dbReference type="Gene3D" id="4.10.60.10">
    <property type="entry name" value="Zinc finger, CCHC-type"/>
    <property type="match status" value="2"/>
</dbReference>
<dbReference type="InParanoid" id="G1NA34"/>
<feature type="compositionally biased region" description="Acidic residues" evidence="10">
    <location>
        <begin position="1"/>
        <end position="19"/>
    </location>
</feature>
<dbReference type="PROSITE" id="PS50158">
    <property type="entry name" value="ZF_CCHC"/>
    <property type="match status" value="3"/>
</dbReference>
<keyword evidence="4 9" id="KW-0863">Zinc-finger</keyword>
<reference evidence="12 13" key="1">
    <citation type="journal article" date="2010" name="PLoS Biol.">
        <title>Multi-platform next-generation sequencing of the domestic turkey (Meleagris gallopavo): genome assembly and analysis.</title>
        <authorList>
            <person name="Dalloul R.A."/>
            <person name="Long J.A."/>
            <person name="Zimin A.V."/>
            <person name="Aslam L."/>
            <person name="Beal K."/>
            <person name="Blomberg L.A."/>
            <person name="Bouffard P."/>
            <person name="Burt D.W."/>
            <person name="Crasta O."/>
            <person name="Crooijmans R.P."/>
            <person name="Cooper K."/>
            <person name="Coulombe R.A."/>
            <person name="De S."/>
            <person name="Delany M.E."/>
            <person name="Dodgson J.B."/>
            <person name="Dong J.J."/>
            <person name="Evans C."/>
            <person name="Frederickson K.M."/>
            <person name="Flicek P."/>
            <person name="Florea L."/>
            <person name="Folkerts O."/>
            <person name="Groenen M.A."/>
            <person name="Harkins T.T."/>
            <person name="Herrero J."/>
            <person name="Hoffmann S."/>
            <person name="Megens H.J."/>
            <person name="Jiang A."/>
            <person name="de Jong P."/>
            <person name="Kaiser P."/>
            <person name="Kim H."/>
            <person name="Kim K.W."/>
            <person name="Kim S."/>
            <person name="Langenberger D."/>
            <person name="Lee M.K."/>
            <person name="Lee T."/>
            <person name="Mane S."/>
            <person name="Marcais G."/>
            <person name="Marz M."/>
            <person name="McElroy A.P."/>
            <person name="Modise T."/>
            <person name="Nefedov M."/>
            <person name="Notredame C."/>
            <person name="Paton I.R."/>
            <person name="Payne W.S."/>
            <person name="Pertea G."/>
            <person name="Prickett D."/>
            <person name="Puiu D."/>
            <person name="Qioa D."/>
            <person name="Raineri E."/>
            <person name="Ruffier M."/>
            <person name="Salzberg S.L."/>
            <person name="Schatz M.C."/>
            <person name="Scheuring C."/>
            <person name="Schmidt C.J."/>
            <person name="Schroeder S."/>
            <person name="Searle S.M."/>
            <person name="Smith E.J."/>
            <person name="Smith J."/>
            <person name="Sonstegard T.S."/>
            <person name="Stadler P.F."/>
            <person name="Tafer H."/>
            <person name="Tu Z.J."/>
            <person name="Van Tassell C.P."/>
            <person name="Vilella A.J."/>
            <person name="Williams K.P."/>
            <person name="Yorke J.A."/>
            <person name="Zhang L."/>
            <person name="Zhang H.B."/>
            <person name="Zhang X."/>
            <person name="Zhang Y."/>
            <person name="Reed K.M."/>
        </authorList>
    </citation>
    <scope>NUCLEOTIDE SEQUENCE [LARGE SCALE GENOMIC DNA]</scope>
</reference>
<dbReference type="InterPro" id="IPR001878">
    <property type="entry name" value="Znf_CCHC"/>
</dbReference>
<dbReference type="GO" id="GO:0071038">
    <property type="term" value="P:TRAMP-dependent tRNA surveillance pathway"/>
    <property type="evidence" value="ECO:0007669"/>
    <property type="project" value="TreeGrafter"/>
</dbReference>
<dbReference type="Bgee" id="ENSMGAG00000009070">
    <property type="expression patterns" value="Expressed in thymus and 18 other cell types or tissues"/>
</dbReference>
<keyword evidence="5" id="KW-0862">Zinc</keyword>
<feature type="region of interest" description="Disordered" evidence="10">
    <location>
        <begin position="60"/>
        <end position="81"/>
    </location>
</feature>
<feature type="domain" description="CCHC-type" evidence="11">
    <location>
        <begin position="350"/>
        <end position="365"/>
    </location>
</feature>
<reference evidence="12" key="3">
    <citation type="submission" date="2025-09" db="UniProtKB">
        <authorList>
            <consortium name="Ensembl"/>
        </authorList>
    </citation>
    <scope>IDENTIFICATION</scope>
</reference>
<keyword evidence="2" id="KW-0479">Metal-binding</keyword>
<accession>G1NA34</accession>
<name>G1NA34_MELGA</name>